<evidence type="ECO:0000313" key="3">
    <source>
        <dbReference type="Proteomes" id="UP001362899"/>
    </source>
</evidence>
<dbReference type="PANTHER" id="PTHR21021:SF16">
    <property type="entry name" value="TIP41-LIKE PROTEIN"/>
    <property type="match status" value="1"/>
</dbReference>
<reference evidence="2 3" key="1">
    <citation type="journal article" date="2023" name="Elife">
        <title>Identification of key yeast species and microbe-microbe interactions impacting larval growth of Drosophila in the wild.</title>
        <authorList>
            <person name="Mure A."/>
            <person name="Sugiura Y."/>
            <person name="Maeda R."/>
            <person name="Honda K."/>
            <person name="Sakurai N."/>
            <person name="Takahashi Y."/>
            <person name="Watada M."/>
            <person name="Katoh T."/>
            <person name="Gotoh A."/>
            <person name="Gotoh Y."/>
            <person name="Taniguchi I."/>
            <person name="Nakamura K."/>
            <person name="Hayashi T."/>
            <person name="Katayama T."/>
            <person name="Uemura T."/>
            <person name="Hattori Y."/>
        </authorList>
    </citation>
    <scope>NUCLEOTIDE SEQUENCE [LARGE SCALE GENOMIC DNA]</scope>
    <source>
        <strain evidence="2 3">SB-73</strain>
    </source>
</reference>
<keyword evidence="3" id="KW-1185">Reference proteome</keyword>
<dbReference type="PANTHER" id="PTHR21021">
    <property type="entry name" value="GAF/PUTATIVE CYTOSKELETAL PROTEIN"/>
    <property type="match status" value="1"/>
</dbReference>
<accession>A0AAV5RD71</accession>
<organism evidence="2 3">
    <name type="scientific">Starmerella bacillaris</name>
    <name type="common">Yeast</name>
    <name type="synonym">Candida zemplinina</name>
    <dbReference type="NCBI Taxonomy" id="1247836"/>
    <lineage>
        <taxon>Eukaryota</taxon>
        <taxon>Fungi</taxon>
        <taxon>Dikarya</taxon>
        <taxon>Ascomycota</taxon>
        <taxon>Saccharomycotina</taxon>
        <taxon>Dipodascomycetes</taxon>
        <taxon>Dipodascales</taxon>
        <taxon>Trichomonascaceae</taxon>
        <taxon>Starmerella</taxon>
    </lineage>
</organism>
<name>A0AAV5RD71_STABA</name>
<comment type="similarity">
    <text evidence="1">Belongs to the TIP41 family.</text>
</comment>
<evidence type="ECO:0000256" key="1">
    <source>
        <dbReference type="ARBA" id="ARBA00006658"/>
    </source>
</evidence>
<dbReference type="Pfam" id="PF04176">
    <property type="entry name" value="TIP41"/>
    <property type="match status" value="1"/>
</dbReference>
<protein>
    <submittedName>
        <fullName evidence="2">Tip41 protein</fullName>
    </submittedName>
</protein>
<dbReference type="GO" id="GO:0005829">
    <property type="term" value="C:cytosol"/>
    <property type="evidence" value="ECO:0007669"/>
    <property type="project" value="TreeGrafter"/>
</dbReference>
<gene>
    <name evidence="2" type="ORF">DASB73_000200</name>
</gene>
<dbReference type="Proteomes" id="UP001362899">
    <property type="component" value="Unassembled WGS sequence"/>
</dbReference>
<dbReference type="InterPro" id="IPR051330">
    <property type="entry name" value="Phosphatase_reg/MetRdx"/>
</dbReference>
<dbReference type="InterPro" id="IPR007303">
    <property type="entry name" value="TIP41-like"/>
</dbReference>
<sequence length="270" mass="31650">MQRSFREGPWNIETEKGPILGNEDVGKYEDKLGIPMPEMVFGSNFLRLTHKDSGKFICFNAFDALSTVKLGEPDLKLAHTDVWKASKKKFKSEVPVEPGQTDYDVDHVHNPYDWTYSIEYQGTTDLNFNKIPESEAMKDSNEIQIPYTKLQRKEPIMFFDDVMLYEDELGDFGICTYSVKIRVMQDSLFLLARMFMRADNVAFRIRDTRVFVDFKLGRVIREYTEKQGSYAFVKDKIPLWEHDFSKMMRDPQWVDTILPLEKIEIDYADI</sequence>
<dbReference type="AlphaFoldDB" id="A0AAV5RD71"/>
<comment type="caution">
    <text evidence="2">The sequence shown here is derived from an EMBL/GenBank/DDBJ whole genome shotgun (WGS) entry which is preliminary data.</text>
</comment>
<dbReference type="EMBL" id="BTGC01000001">
    <property type="protein sequence ID" value="GMM49062.1"/>
    <property type="molecule type" value="Genomic_DNA"/>
</dbReference>
<proteinExistence type="inferred from homology"/>
<dbReference type="GO" id="GO:0031929">
    <property type="term" value="P:TOR signaling"/>
    <property type="evidence" value="ECO:0007669"/>
    <property type="project" value="TreeGrafter"/>
</dbReference>
<evidence type="ECO:0000313" key="2">
    <source>
        <dbReference type="EMBL" id="GMM49062.1"/>
    </source>
</evidence>